<dbReference type="RefSeq" id="WP_309542396.1">
    <property type="nucleotide sequence ID" value="NZ_CP133659.1"/>
</dbReference>
<feature type="signal peptide" evidence="2">
    <location>
        <begin position="1"/>
        <end position="27"/>
    </location>
</feature>
<name>A0ABY9R723_9BACT</name>
<sequence length="210" mass="22723">MRCRSHTFRGLARGLLLAVALTASVPAAPGLCGPAATPPPRNVPDKPFADTRSGRSVSEPDDWSRMATATALRVYKALDDRRDLVALPIRITPPNARPFALAYQNLLATELVSRGMQVTLAPEADSVELDFAVHAVPVGAQRPVTDAVANPGAKWEVVLTTTMWHGNRYVIHTADGFVVRGDELGKYVDPDAPGHTVRPFRSRSVPMVNR</sequence>
<gene>
    <name evidence="3" type="ORF">KPS_001086</name>
</gene>
<keyword evidence="2" id="KW-0732">Signal</keyword>
<proteinExistence type="predicted"/>
<protein>
    <submittedName>
        <fullName evidence="3">Uncharacterized protein</fullName>
    </submittedName>
</protein>
<dbReference type="Proteomes" id="UP001180616">
    <property type="component" value="Chromosome"/>
</dbReference>
<organism evidence="3 4">
    <name type="scientific">Nitratidesulfovibrio liaohensis</name>
    <dbReference type="NCBI Taxonomy" id="2604158"/>
    <lineage>
        <taxon>Bacteria</taxon>
        <taxon>Pseudomonadati</taxon>
        <taxon>Thermodesulfobacteriota</taxon>
        <taxon>Desulfovibrionia</taxon>
        <taxon>Desulfovibrionales</taxon>
        <taxon>Desulfovibrionaceae</taxon>
        <taxon>Nitratidesulfovibrio</taxon>
    </lineage>
</organism>
<evidence type="ECO:0000313" key="3">
    <source>
        <dbReference type="EMBL" id="WMW66509.1"/>
    </source>
</evidence>
<accession>A0ABY9R723</accession>
<feature type="compositionally biased region" description="Basic and acidic residues" evidence="1">
    <location>
        <begin position="43"/>
        <end position="53"/>
    </location>
</feature>
<evidence type="ECO:0000256" key="2">
    <source>
        <dbReference type="SAM" id="SignalP"/>
    </source>
</evidence>
<dbReference type="EMBL" id="CP133659">
    <property type="protein sequence ID" value="WMW66509.1"/>
    <property type="molecule type" value="Genomic_DNA"/>
</dbReference>
<feature type="region of interest" description="Disordered" evidence="1">
    <location>
        <begin position="32"/>
        <end position="62"/>
    </location>
</feature>
<keyword evidence="4" id="KW-1185">Reference proteome</keyword>
<evidence type="ECO:0000313" key="4">
    <source>
        <dbReference type="Proteomes" id="UP001180616"/>
    </source>
</evidence>
<evidence type="ECO:0000256" key="1">
    <source>
        <dbReference type="SAM" id="MobiDB-lite"/>
    </source>
</evidence>
<reference evidence="3" key="1">
    <citation type="submission" date="2023-09" db="EMBL/GenBank/DDBJ databases">
        <authorList>
            <consortium name="CW5 consortium"/>
            <person name="Lu C.-W."/>
        </authorList>
    </citation>
    <scope>NUCLEOTIDE SEQUENCE</scope>
    <source>
        <strain evidence="3">KPS</strain>
    </source>
</reference>
<feature type="chain" id="PRO_5046723463" evidence="2">
    <location>
        <begin position="28"/>
        <end position="210"/>
    </location>
</feature>